<dbReference type="Gene3D" id="3.40.50.300">
    <property type="entry name" value="P-loop containing nucleotide triphosphate hydrolases"/>
    <property type="match status" value="1"/>
</dbReference>
<name>A0A5C5XMZ2_9PLAN</name>
<keyword evidence="1" id="KW-0808">Transferase</keyword>
<dbReference type="GO" id="GO:0016020">
    <property type="term" value="C:membrane"/>
    <property type="evidence" value="ECO:0007669"/>
    <property type="project" value="InterPro"/>
</dbReference>
<dbReference type="RefSeq" id="WP_146506232.1">
    <property type="nucleotide sequence ID" value="NZ_SJPG01000001.1"/>
</dbReference>
<evidence type="ECO:0000313" key="1">
    <source>
        <dbReference type="EMBL" id="TWT64527.1"/>
    </source>
</evidence>
<dbReference type="OrthoDB" id="288532at2"/>
<dbReference type="SUPFAM" id="SSF52540">
    <property type="entry name" value="P-loop containing nucleoside triphosphate hydrolases"/>
    <property type="match status" value="1"/>
</dbReference>
<dbReference type="GO" id="GO:0008146">
    <property type="term" value="F:sulfotransferase activity"/>
    <property type="evidence" value="ECO:0007669"/>
    <property type="project" value="InterPro"/>
</dbReference>
<organism evidence="1 2">
    <name type="scientific">Rubinisphaera italica</name>
    <dbReference type="NCBI Taxonomy" id="2527969"/>
    <lineage>
        <taxon>Bacteria</taxon>
        <taxon>Pseudomonadati</taxon>
        <taxon>Planctomycetota</taxon>
        <taxon>Planctomycetia</taxon>
        <taxon>Planctomycetales</taxon>
        <taxon>Planctomycetaceae</taxon>
        <taxon>Rubinisphaera</taxon>
    </lineage>
</organism>
<dbReference type="InterPro" id="IPR027417">
    <property type="entry name" value="P-loop_NTPase"/>
</dbReference>
<dbReference type="InterPro" id="IPR005331">
    <property type="entry name" value="Sulfotransferase"/>
</dbReference>
<dbReference type="Proteomes" id="UP000316095">
    <property type="component" value="Unassembled WGS sequence"/>
</dbReference>
<comment type="caution">
    <text evidence="1">The sequence shown here is derived from an EMBL/GenBank/DDBJ whole genome shotgun (WGS) entry which is preliminary data.</text>
</comment>
<dbReference type="AlphaFoldDB" id="A0A5C5XMZ2"/>
<protein>
    <submittedName>
        <fullName evidence="1">Sulfotransferase family protein</fullName>
    </submittedName>
</protein>
<accession>A0A5C5XMZ2</accession>
<dbReference type="EMBL" id="SJPG01000001">
    <property type="protein sequence ID" value="TWT64527.1"/>
    <property type="molecule type" value="Genomic_DNA"/>
</dbReference>
<keyword evidence="2" id="KW-1185">Reference proteome</keyword>
<gene>
    <name evidence="1" type="ORF">Pan54_52910</name>
</gene>
<evidence type="ECO:0000313" key="2">
    <source>
        <dbReference type="Proteomes" id="UP000316095"/>
    </source>
</evidence>
<sequence length="239" mass="27766">MLISHEYQFIFIKTRKTAGTSIEIALSRYLGPMDVITPITPQDELIRAGMGITPRNYMYPAHTLPEPSEMNPEGMETMLNKLTIDRRFYNHCAAQDIRANVGEKIWQTYTKFCFERNPWDRVISEYRFMQKTKPEDYGQVTLEQFIELNLYSPNYFLYTIQDQPVCDYYGRFEFLQSDLASICQKIGIPYDGWLPNAKGASQSHRKSAGELMTPQMLDHIAERCLPEIDLFGYEQPIAA</sequence>
<reference evidence="1 2" key="1">
    <citation type="submission" date="2019-02" db="EMBL/GenBank/DDBJ databases">
        <title>Deep-cultivation of Planctomycetes and their phenomic and genomic characterization uncovers novel biology.</title>
        <authorList>
            <person name="Wiegand S."/>
            <person name="Jogler M."/>
            <person name="Boedeker C."/>
            <person name="Pinto D."/>
            <person name="Vollmers J."/>
            <person name="Rivas-Marin E."/>
            <person name="Kohn T."/>
            <person name="Peeters S.H."/>
            <person name="Heuer A."/>
            <person name="Rast P."/>
            <person name="Oberbeckmann S."/>
            <person name="Bunk B."/>
            <person name="Jeske O."/>
            <person name="Meyerdierks A."/>
            <person name="Storesund J.E."/>
            <person name="Kallscheuer N."/>
            <person name="Luecker S."/>
            <person name="Lage O.M."/>
            <person name="Pohl T."/>
            <person name="Merkel B.J."/>
            <person name="Hornburger P."/>
            <person name="Mueller R.-W."/>
            <person name="Bruemmer F."/>
            <person name="Labrenz M."/>
            <person name="Spormann A.M."/>
            <person name="Op Den Camp H."/>
            <person name="Overmann J."/>
            <person name="Amann R."/>
            <person name="Jetten M.S.M."/>
            <person name="Mascher T."/>
            <person name="Medema M.H."/>
            <person name="Devos D.P."/>
            <person name="Kaster A.-K."/>
            <person name="Ovreas L."/>
            <person name="Rohde M."/>
            <person name="Galperin M.Y."/>
            <person name="Jogler C."/>
        </authorList>
    </citation>
    <scope>NUCLEOTIDE SEQUENCE [LARGE SCALE GENOMIC DNA]</scope>
    <source>
        <strain evidence="1 2">Pan54</strain>
    </source>
</reference>
<proteinExistence type="predicted"/>
<dbReference type="Pfam" id="PF03567">
    <property type="entry name" value="Sulfotransfer_2"/>
    <property type="match status" value="1"/>
</dbReference>